<proteinExistence type="predicted"/>
<reference evidence="2" key="1">
    <citation type="journal article" date="2023" name="Commun. Biol.">
        <title>Genome analysis of Parmales, the sister group of diatoms, reveals the evolutionary specialization of diatoms from phago-mixotrophs to photoautotrophs.</title>
        <authorList>
            <person name="Ban H."/>
            <person name="Sato S."/>
            <person name="Yoshikawa S."/>
            <person name="Yamada K."/>
            <person name="Nakamura Y."/>
            <person name="Ichinomiya M."/>
            <person name="Sato N."/>
            <person name="Blanc-Mathieu R."/>
            <person name="Endo H."/>
            <person name="Kuwata A."/>
            <person name="Ogata H."/>
        </authorList>
    </citation>
    <scope>NUCLEOTIDE SEQUENCE [LARGE SCALE GENOMIC DNA]</scope>
</reference>
<evidence type="ECO:0000313" key="2">
    <source>
        <dbReference type="Proteomes" id="UP001165065"/>
    </source>
</evidence>
<gene>
    <name evidence="1" type="ORF">TrCOL_g2393</name>
</gene>
<dbReference type="Proteomes" id="UP001165065">
    <property type="component" value="Unassembled WGS sequence"/>
</dbReference>
<evidence type="ECO:0000313" key="1">
    <source>
        <dbReference type="EMBL" id="GMI21287.1"/>
    </source>
</evidence>
<sequence>MESLESAREWERGAYERSVEKARGLVDMVRGGSGGEAKVGAVMRDAREDLVIGMASGISDAQLAVFVLSLRLYNTPSTTAIVLFMDEISPKAKEIMDEHVVEGLLFDASSFVPVHPSTYRWPMISEEVARRGSGVRNVLVADIRDMAFQGDPFSVVRREGEGLHVFTGVEHITLGKDGWNGGWVRDCFGEGLLNRIKDEMIICSGVSIGDRASMLGYLSMMSGEMSKPSFKECERNGVDQGVHNVLVHTGRLEDGGVRVKVHRQGGGTVANLQAGVAKYRAKVGVVNGEGGRVDVVHQYDRDGELQDNLFREFVGWNMAVDREGAGQCQGYMIKENTEAFKGICDLSHEPGSDYLECCQVCNGRPGCKGFTHIRKGCWLKTCGNNGNKELKVVGATGAWKV</sequence>
<organism evidence="1 2">
    <name type="scientific">Triparma columacea</name>
    <dbReference type="NCBI Taxonomy" id="722753"/>
    <lineage>
        <taxon>Eukaryota</taxon>
        <taxon>Sar</taxon>
        <taxon>Stramenopiles</taxon>
        <taxon>Ochrophyta</taxon>
        <taxon>Bolidophyceae</taxon>
        <taxon>Parmales</taxon>
        <taxon>Triparmaceae</taxon>
        <taxon>Triparma</taxon>
    </lineage>
</organism>
<dbReference type="Gene3D" id="3.50.4.10">
    <property type="entry name" value="Hepatocyte Growth Factor"/>
    <property type="match status" value="1"/>
</dbReference>
<accession>A0A9W7L2F3</accession>
<keyword evidence="2" id="KW-1185">Reference proteome</keyword>
<name>A0A9W7L2F3_9STRA</name>
<dbReference type="EMBL" id="BRYA01000528">
    <property type="protein sequence ID" value="GMI21287.1"/>
    <property type="molecule type" value="Genomic_DNA"/>
</dbReference>
<comment type="caution">
    <text evidence="1">The sequence shown here is derived from an EMBL/GenBank/DDBJ whole genome shotgun (WGS) entry which is preliminary data.</text>
</comment>
<dbReference type="AlphaFoldDB" id="A0A9W7L2F3"/>
<dbReference type="OrthoDB" id="413746at2759"/>
<protein>
    <submittedName>
        <fullName evidence="1">Uncharacterized protein</fullName>
    </submittedName>
</protein>